<reference evidence="3" key="1">
    <citation type="journal article" date="2019" name="Int. J. Syst. Evol. Microbiol.">
        <title>The Global Catalogue of Microorganisms (GCM) 10K type strain sequencing project: providing services to taxonomists for standard genome sequencing and annotation.</title>
        <authorList>
            <consortium name="The Broad Institute Genomics Platform"/>
            <consortium name="The Broad Institute Genome Sequencing Center for Infectious Disease"/>
            <person name="Wu L."/>
            <person name="Ma J."/>
        </authorList>
    </citation>
    <scope>NUCLEOTIDE SEQUENCE [LARGE SCALE GENOMIC DNA]</scope>
    <source>
        <strain evidence="3">CGMCC 1.12923</strain>
    </source>
</reference>
<proteinExistence type="predicted"/>
<sequence length="109" mass="12156">MNTYSEQNRGVKLDKANKADMDDKMEATPIKPEASAKTEQAGPSAGGKVKWPKQVKAAKSQWGKLSEAEILRSDGDQQQLSSLVQQRYHIDRHLADKQVKTFLDQCNLA</sequence>
<evidence type="ECO:0008006" key="4">
    <source>
        <dbReference type="Google" id="ProtNLM"/>
    </source>
</evidence>
<feature type="region of interest" description="Disordered" evidence="1">
    <location>
        <begin position="1"/>
        <end position="53"/>
    </location>
</feature>
<comment type="caution">
    <text evidence="2">The sequence shown here is derived from an EMBL/GenBank/DDBJ whole genome shotgun (WGS) entry which is preliminary data.</text>
</comment>
<gene>
    <name evidence="2" type="ORF">GCM10011357_04380</name>
</gene>
<evidence type="ECO:0000313" key="3">
    <source>
        <dbReference type="Proteomes" id="UP000614272"/>
    </source>
</evidence>
<evidence type="ECO:0000313" key="2">
    <source>
        <dbReference type="EMBL" id="GGD51581.1"/>
    </source>
</evidence>
<name>A0ABQ1R1A5_9ALTE</name>
<feature type="compositionally biased region" description="Basic and acidic residues" evidence="1">
    <location>
        <begin position="9"/>
        <end position="26"/>
    </location>
</feature>
<dbReference type="Gene3D" id="1.10.1470.10">
    <property type="entry name" value="YjbJ"/>
    <property type="match status" value="1"/>
</dbReference>
<dbReference type="SUPFAM" id="SSF69047">
    <property type="entry name" value="Hypothetical protein YjbJ"/>
    <property type="match status" value="1"/>
</dbReference>
<accession>A0ABQ1R1A5</accession>
<dbReference type="RefSeq" id="WP_218962391.1">
    <property type="nucleotide sequence ID" value="NZ_BMGJ01000001.1"/>
</dbReference>
<organism evidence="2 3">
    <name type="scientific">Lacimicrobium alkaliphilum</name>
    <dbReference type="NCBI Taxonomy" id="1526571"/>
    <lineage>
        <taxon>Bacteria</taxon>
        <taxon>Pseudomonadati</taxon>
        <taxon>Pseudomonadota</taxon>
        <taxon>Gammaproteobacteria</taxon>
        <taxon>Alteromonadales</taxon>
        <taxon>Alteromonadaceae</taxon>
        <taxon>Lacimicrobium</taxon>
    </lineage>
</organism>
<dbReference type="InterPro" id="IPR036629">
    <property type="entry name" value="YjbJ_sf"/>
</dbReference>
<dbReference type="EMBL" id="BMGJ01000001">
    <property type="protein sequence ID" value="GGD51581.1"/>
    <property type="molecule type" value="Genomic_DNA"/>
</dbReference>
<dbReference type="Proteomes" id="UP000614272">
    <property type="component" value="Unassembled WGS sequence"/>
</dbReference>
<protein>
    <recommendedName>
        <fullName evidence="4">General stress protein CsbD</fullName>
    </recommendedName>
</protein>
<evidence type="ECO:0000256" key="1">
    <source>
        <dbReference type="SAM" id="MobiDB-lite"/>
    </source>
</evidence>
<keyword evidence="3" id="KW-1185">Reference proteome</keyword>